<evidence type="ECO:0000256" key="4">
    <source>
        <dbReference type="ARBA" id="ARBA00022664"/>
    </source>
</evidence>
<evidence type="ECO:0000259" key="12">
    <source>
        <dbReference type="PROSITE" id="PS52002"/>
    </source>
</evidence>
<dbReference type="GO" id="GO:1990904">
    <property type="term" value="C:ribonucleoprotein complex"/>
    <property type="evidence" value="ECO:0007669"/>
    <property type="project" value="UniProtKB-KW"/>
</dbReference>
<evidence type="ECO:0000256" key="7">
    <source>
        <dbReference type="ARBA" id="ARBA00023274"/>
    </source>
</evidence>
<accession>A0A553NIW2</accession>
<comment type="function">
    <text evidence="8">Plays a role in the degradation of histone mRNAs, the only eukaryotic mRNAs that are not polyadenylated. Probably also part of an LSm subunits-containing complex involved in the general process of mRNA degradation.</text>
</comment>
<keyword evidence="2 11" id="KW-0963">Cytoplasm</keyword>
<keyword evidence="6" id="KW-0508">mRNA splicing</keyword>
<protein>
    <recommendedName>
        <fullName evidence="10 11">U6 snRNA-associated Sm-like protein LSm1</fullName>
    </recommendedName>
</protein>
<dbReference type="Pfam" id="PF01423">
    <property type="entry name" value="LSM"/>
    <property type="match status" value="1"/>
</dbReference>
<dbReference type="InterPro" id="IPR010920">
    <property type="entry name" value="LSM_dom_sf"/>
</dbReference>
<reference evidence="13 14" key="1">
    <citation type="journal article" date="2019" name="Sci. Data">
        <title>Hybrid genome assembly and annotation of Danionella translucida.</title>
        <authorList>
            <person name="Kadobianskyi M."/>
            <person name="Schulze L."/>
            <person name="Schuelke M."/>
            <person name="Judkewitz B."/>
        </authorList>
    </citation>
    <scope>NUCLEOTIDE SEQUENCE [LARGE SCALE GENOMIC DNA]</scope>
    <source>
        <strain evidence="13 14">Bolton</strain>
    </source>
</reference>
<keyword evidence="7 11" id="KW-0687">Ribonucleoprotein</keyword>
<dbReference type="InterPro" id="IPR001163">
    <property type="entry name" value="Sm_dom_euk/arc"/>
</dbReference>
<keyword evidence="14" id="KW-1185">Reference proteome</keyword>
<dbReference type="GO" id="GO:0000932">
    <property type="term" value="C:P-body"/>
    <property type="evidence" value="ECO:0007669"/>
    <property type="project" value="UniProtKB-SubCell"/>
</dbReference>
<dbReference type="PANTHER" id="PTHR15588:SF8">
    <property type="entry name" value="U6 SNRNA-ASSOCIATED SM-LIKE PROTEIN LSM1"/>
    <property type="match status" value="1"/>
</dbReference>
<evidence type="ECO:0000256" key="8">
    <source>
        <dbReference type="ARBA" id="ARBA00056858"/>
    </source>
</evidence>
<evidence type="ECO:0000313" key="13">
    <source>
        <dbReference type="EMBL" id="TRY65376.1"/>
    </source>
</evidence>
<dbReference type="GO" id="GO:0000290">
    <property type="term" value="P:deadenylation-dependent decapping of nuclear-transcribed mRNA"/>
    <property type="evidence" value="ECO:0007669"/>
    <property type="project" value="TreeGrafter"/>
</dbReference>
<organism evidence="13 14">
    <name type="scientific">Danionella cerebrum</name>
    <dbReference type="NCBI Taxonomy" id="2873325"/>
    <lineage>
        <taxon>Eukaryota</taxon>
        <taxon>Metazoa</taxon>
        <taxon>Chordata</taxon>
        <taxon>Craniata</taxon>
        <taxon>Vertebrata</taxon>
        <taxon>Euteleostomi</taxon>
        <taxon>Actinopterygii</taxon>
        <taxon>Neopterygii</taxon>
        <taxon>Teleostei</taxon>
        <taxon>Ostariophysi</taxon>
        <taxon>Cypriniformes</taxon>
        <taxon>Danionidae</taxon>
        <taxon>Danioninae</taxon>
        <taxon>Danionella</taxon>
    </lineage>
</organism>
<comment type="function">
    <text evidence="11">Probably involved with other LSm subunits in the general process of degradation of mRNAs.</text>
</comment>
<comment type="caution">
    <text evidence="13">The sequence shown here is derived from an EMBL/GenBank/DDBJ whole genome shotgun (WGS) entry which is preliminary data.</text>
</comment>
<evidence type="ECO:0000256" key="2">
    <source>
        <dbReference type="ARBA" id="ARBA00022490"/>
    </source>
</evidence>
<dbReference type="SUPFAM" id="SSF50182">
    <property type="entry name" value="Sm-like ribonucleoproteins"/>
    <property type="match status" value="1"/>
</dbReference>
<comment type="subunit">
    <text evidence="9">Interacts with SLBP; interaction with SLBP occurs when histone mRNA is being rapidly degraded during the S phase. LSm subunits form a heteromer with a donut shape.</text>
</comment>
<name>A0A553NIW2_9TELE</name>
<dbReference type="OrthoDB" id="422364at2759"/>
<keyword evidence="5 11" id="KW-0694">RNA-binding</keyword>
<dbReference type="InterPro" id="IPR044642">
    <property type="entry name" value="PTHR15588"/>
</dbReference>
<evidence type="ECO:0000256" key="3">
    <source>
        <dbReference type="ARBA" id="ARBA00022553"/>
    </source>
</evidence>
<dbReference type="GO" id="GO:1990726">
    <property type="term" value="C:Lsm1-7-Pat1 complex"/>
    <property type="evidence" value="ECO:0007669"/>
    <property type="project" value="TreeGrafter"/>
</dbReference>
<dbReference type="Proteomes" id="UP000316079">
    <property type="component" value="Unassembled WGS sequence"/>
</dbReference>
<dbReference type="GO" id="GO:0006397">
    <property type="term" value="P:mRNA processing"/>
    <property type="evidence" value="ECO:0007669"/>
    <property type="project" value="UniProtKB-UniRule"/>
</dbReference>
<evidence type="ECO:0000256" key="6">
    <source>
        <dbReference type="ARBA" id="ARBA00023187"/>
    </source>
</evidence>
<dbReference type="InterPro" id="IPR047575">
    <property type="entry name" value="Sm"/>
</dbReference>
<dbReference type="CDD" id="cd01728">
    <property type="entry name" value="LSm1"/>
    <property type="match status" value="1"/>
</dbReference>
<dbReference type="PROSITE" id="PS52002">
    <property type="entry name" value="SM"/>
    <property type="match status" value="1"/>
</dbReference>
<evidence type="ECO:0000256" key="11">
    <source>
        <dbReference type="RuleBase" id="RU365047"/>
    </source>
</evidence>
<dbReference type="STRING" id="623744.A0A553NIW2"/>
<keyword evidence="3" id="KW-0597">Phosphoprotein</keyword>
<dbReference type="AlphaFoldDB" id="A0A553NIW2"/>
<dbReference type="PANTHER" id="PTHR15588">
    <property type="entry name" value="LSM1"/>
    <property type="match status" value="1"/>
</dbReference>
<proteinExistence type="inferred from homology"/>
<dbReference type="FunFam" id="2.30.30.100:FF:000021">
    <property type="entry name" value="U6 snRNA-associated Sm-like protein LSm1"/>
    <property type="match status" value="1"/>
</dbReference>
<evidence type="ECO:0000256" key="9">
    <source>
        <dbReference type="ARBA" id="ARBA00062159"/>
    </source>
</evidence>
<keyword evidence="4 11" id="KW-0507">mRNA processing</keyword>
<dbReference type="Gene3D" id="2.30.30.100">
    <property type="match status" value="1"/>
</dbReference>
<evidence type="ECO:0000256" key="5">
    <source>
        <dbReference type="ARBA" id="ARBA00022884"/>
    </source>
</evidence>
<feature type="domain" description="Sm" evidence="12">
    <location>
        <begin position="5"/>
        <end position="80"/>
    </location>
</feature>
<evidence type="ECO:0000256" key="1">
    <source>
        <dbReference type="ARBA" id="ARBA00006850"/>
    </source>
</evidence>
<evidence type="ECO:0000313" key="14">
    <source>
        <dbReference type="Proteomes" id="UP000316079"/>
    </source>
</evidence>
<dbReference type="SMART" id="SM00651">
    <property type="entry name" value="Sm"/>
    <property type="match status" value="1"/>
</dbReference>
<dbReference type="EMBL" id="SRMA01026927">
    <property type="protein sequence ID" value="TRY65376.1"/>
    <property type="molecule type" value="Genomic_DNA"/>
</dbReference>
<gene>
    <name evidence="11" type="primary">LSM1</name>
    <name evidence="13" type="ORF">DNTS_013778</name>
</gene>
<dbReference type="GO" id="GO:0008380">
    <property type="term" value="P:RNA splicing"/>
    <property type="evidence" value="ECO:0007669"/>
    <property type="project" value="UniProtKB-KW"/>
</dbReference>
<comment type="similarity">
    <text evidence="1 11">Belongs to the snRNP Sm proteins family.</text>
</comment>
<dbReference type="GO" id="GO:0003729">
    <property type="term" value="F:mRNA binding"/>
    <property type="evidence" value="ECO:0007669"/>
    <property type="project" value="TreeGrafter"/>
</dbReference>
<evidence type="ECO:0000256" key="10">
    <source>
        <dbReference type="ARBA" id="ARBA00067756"/>
    </source>
</evidence>
<dbReference type="InterPro" id="IPR034104">
    <property type="entry name" value="Lsm1"/>
</dbReference>
<sequence length="133" mass="15161">MNYMPGTASLIEDIDKKHLVLLRDGRTLIGILRSIDQFANLVLHQTVERIHVGKKFGDIPRGIFVVRGENVVLLGEVDLDKECDQILQRVSIEEILEEQRTEQQAKQESERIKLQAVKERGLSIPKSDALDDF</sequence>
<comment type="subcellular location">
    <subcellularLocation>
        <location evidence="11">Cytoplasm</location>
    </subcellularLocation>
    <subcellularLocation>
        <location evidence="11">Cytoplasm</location>
        <location evidence="11">P-body</location>
    </subcellularLocation>
</comment>